<organism evidence="1 2">
    <name type="scientific">Veillonella seminalis</name>
    <dbReference type="NCBI Taxonomy" id="1502943"/>
    <lineage>
        <taxon>Bacteria</taxon>
        <taxon>Bacillati</taxon>
        <taxon>Bacillota</taxon>
        <taxon>Negativicutes</taxon>
        <taxon>Veillonellales</taxon>
        <taxon>Veillonellaceae</taxon>
        <taxon>Veillonella</taxon>
    </lineage>
</organism>
<dbReference type="PANTHER" id="PTHR34472">
    <property type="entry name" value="SULFUR CARRIER PROTEIN THIS"/>
    <property type="match status" value="1"/>
</dbReference>
<dbReference type="Pfam" id="PF02597">
    <property type="entry name" value="ThiS"/>
    <property type="match status" value="1"/>
</dbReference>
<gene>
    <name evidence="1" type="primary">thiS</name>
    <name evidence="1" type="ORF">F8R14_00040</name>
</gene>
<protein>
    <submittedName>
        <fullName evidence="1">Sulfur carrier protein ThiS</fullName>
    </submittedName>
</protein>
<dbReference type="Proteomes" id="UP000434554">
    <property type="component" value="Unassembled WGS sequence"/>
</dbReference>
<dbReference type="RefSeq" id="WP_006555644.1">
    <property type="nucleotide sequence ID" value="NZ_CALMIE010000098.1"/>
</dbReference>
<dbReference type="InterPro" id="IPR016155">
    <property type="entry name" value="Mopterin_synth/thiamin_S_b"/>
</dbReference>
<dbReference type="GeneID" id="83054374"/>
<accession>A0A833CD29</accession>
<name>A0A833CD29_9FIRM</name>
<dbReference type="Gene3D" id="3.10.20.30">
    <property type="match status" value="1"/>
</dbReference>
<proteinExistence type="predicted"/>
<dbReference type="InterPro" id="IPR003749">
    <property type="entry name" value="ThiS/MoaD-like"/>
</dbReference>
<dbReference type="InterPro" id="IPR010035">
    <property type="entry name" value="Thi_S"/>
</dbReference>
<evidence type="ECO:0000313" key="2">
    <source>
        <dbReference type="Proteomes" id="UP000434554"/>
    </source>
</evidence>
<dbReference type="SUPFAM" id="SSF54285">
    <property type="entry name" value="MoaD/ThiS"/>
    <property type="match status" value="1"/>
</dbReference>
<evidence type="ECO:0000313" key="1">
    <source>
        <dbReference type="EMBL" id="KAB1479709.1"/>
    </source>
</evidence>
<dbReference type="CDD" id="cd00565">
    <property type="entry name" value="Ubl_ThiS"/>
    <property type="match status" value="1"/>
</dbReference>
<dbReference type="NCBIfam" id="TIGR01683">
    <property type="entry name" value="thiS"/>
    <property type="match status" value="1"/>
</dbReference>
<comment type="caution">
    <text evidence="1">The sequence shown here is derived from an EMBL/GenBank/DDBJ whole genome shotgun (WGS) entry which is preliminary data.</text>
</comment>
<sequence>MIVNGKQQPLAESVTVLAYLETAGYNSKRVVVERNRTIIPQSKFESTWLLDSDTLEIVHFVGGG</sequence>
<dbReference type="PANTHER" id="PTHR34472:SF1">
    <property type="entry name" value="SULFUR CARRIER PROTEIN THIS"/>
    <property type="match status" value="1"/>
</dbReference>
<dbReference type="AlphaFoldDB" id="A0A833CD29"/>
<dbReference type="InterPro" id="IPR012675">
    <property type="entry name" value="Beta-grasp_dom_sf"/>
</dbReference>
<reference evidence="1 2" key="1">
    <citation type="submission" date="2019-09" db="EMBL/GenBank/DDBJ databases">
        <title>Draft genome sequence of 3 type strains from the CCUG.</title>
        <authorList>
            <person name="Pineiro-Iglesias B."/>
            <person name="Tunovic T."/>
            <person name="Unosson C."/>
            <person name="Inganas E."/>
            <person name="Ohlen M."/>
            <person name="Cardew S."/>
            <person name="Jensie-Markopoulos S."/>
            <person name="Salva-Serra F."/>
            <person name="Jaen-Luchoro D."/>
            <person name="Karlsson R."/>
            <person name="Svensson-Stadler L."/>
            <person name="Chun J."/>
            <person name="Moore E."/>
        </authorList>
    </citation>
    <scope>NUCLEOTIDE SEQUENCE [LARGE SCALE GENOMIC DNA]</scope>
    <source>
        <strain evidence="1 2">CCUG 65427</strain>
    </source>
</reference>
<dbReference type="EMBL" id="WBKH01000001">
    <property type="protein sequence ID" value="KAB1479709.1"/>
    <property type="molecule type" value="Genomic_DNA"/>
</dbReference>